<gene>
    <name evidence="6" type="ORF">B0J12DRAFT_674798</name>
</gene>
<dbReference type="PANTHER" id="PTHR44169">
    <property type="entry name" value="NADPH-DEPENDENT 1-ACYLDIHYDROXYACETONE PHOSPHATE REDUCTASE"/>
    <property type="match status" value="1"/>
</dbReference>
<dbReference type="InterPro" id="IPR057326">
    <property type="entry name" value="KR_dom"/>
</dbReference>
<reference evidence="6 7" key="1">
    <citation type="journal article" date="2021" name="Nat. Commun.">
        <title>Genetic determinants of endophytism in the Arabidopsis root mycobiome.</title>
        <authorList>
            <person name="Mesny F."/>
            <person name="Miyauchi S."/>
            <person name="Thiergart T."/>
            <person name="Pickel B."/>
            <person name="Atanasova L."/>
            <person name="Karlsson M."/>
            <person name="Huettel B."/>
            <person name="Barry K.W."/>
            <person name="Haridas S."/>
            <person name="Chen C."/>
            <person name="Bauer D."/>
            <person name="Andreopoulos W."/>
            <person name="Pangilinan J."/>
            <person name="LaButti K."/>
            <person name="Riley R."/>
            <person name="Lipzen A."/>
            <person name="Clum A."/>
            <person name="Drula E."/>
            <person name="Henrissat B."/>
            <person name="Kohler A."/>
            <person name="Grigoriev I.V."/>
            <person name="Martin F.M."/>
            <person name="Hacquard S."/>
        </authorList>
    </citation>
    <scope>NUCLEOTIDE SEQUENCE [LARGE SCALE GENOMIC DNA]</scope>
    <source>
        <strain evidence="6 7">MPI-SDFR-AT-0080</strain>
    </source>
</reference>
<evidence type="ECO:0000256" key="1">
    <source>
        <dbReference type="ARBA" id="ARBA00006484"/>
    </source>
</evidence>
<dbReference type="SMART" id="SM00822">
    <property type="entry name" value="PKS_KR"/>
    <property type="match status" value="1"/>
</dbReference>
<evidence type="ECO:0000313" key="7">
    <source>
        <dbReference type="Proteomes" id="UP000774617"/>
    </source>
</evidence>
<keyword evidence="3" id="KW-0560">Oxidoreductase</keyword>
<name>A0ABQ8G1K4_9PEZI</name>
<dbReference type="PROSITE" id="PS00061">
    <property type="entry name" value="ADH_SHORT"/>
    <property type="match status" value="1"/>
</dbReference>
<accession>A0ABQ8G1K4</accession>
<keyword evidence="7" id="KW-1185">Reference proteome</keyword>
<dbReference type="InterPro" id="IPR020904">
    <property type="entry name" value="Sc_DH/Rdtase_CS"/>
</dbReference>
<evidence type="ECO:0000256" key="4">
    <source>
        <dbReference type="RuleBase" id="RU000363"/>
    </source>
</evidence>
<dbReference type="Pfam" id="PF00106">
    <property type="entry name" value="adh_short"/>
    <property type="match status" value="1"/>
</dbReference>
<comment type="caution">
    <text evidence="6">The sequence shown here is derived from an EMBL/GenBank/DDBJ whole genome shotgun (WGS) entry which is preliminary data.</text>
</comment>
<proteinExistence type="inferred from homology"/>
<keyword evidence="2" id="KW-0521">NADP</keyword>
<dbReference type="PRINTS" id="PR00080">
    <property type="entry name" value="SDRFAMILY"/>
</dbReference>
<dbReference type="InterPro" id="IPR036291">
    <property type="entry name" value="NAD(P)-bd_dom_sf"/>
</dbReference>
<dbReference type="SUPFAM" id="SSF51735">
    <property type="entry name" value="NAD(P)-binding Rossmann-fold domains"/>
    <property type="match status" value="1"/>
</dbReference>
<evidence type="ECO:0000259" key="5">
    <source>
        <dbReference type="SMART" id="SM00822"/>
    </source>
</evidence>
<dbReference type="Proteomes" id="UP000774617">
    <property type="component" value="Unassembled WGS sequence"/>
</dbReference>
<dbReference type="EMBL" id="JAGTJR010000027">
    <property type="protein sequence ID" value="KAH7042153.1"/>
    <property type="molecule type" value="Genomic_DNA"/>
</dbReference>
<organism evidence="6 7">
    <name type="scientific">Macrophomina phaseolina</name>
    <dbReference type="NCBI Taxonomy" id="35725"/>
    <lineage>
        <taxon>Eukaryota</taxon>
        <taxon>Fungi</taxon>
        <taxon>Dikarya</taxon>
        <taxon>Ascomycota</taxon>
        <taxon>Pezizomycotina</taxon>
        <taxon>Dothideomycetes</taxon>
        <taxon>Dothideomycetes incertae sedis</taxon>
        <taxon>Botryosphaeriales</taxon>
        <taxon>Botryosphaeriaceae</taxon>
        <taxon>Macrophomina</taxon>
    </lineage>
</organism>
<evidence type="ECO:0000313" key="6">
    <source>
        <dbReference type="EMBL" id="KAH7042153.1"/>
    </source>
</evidence>
<comment type="similarity">
    <text evidence="1 4">Belongs to the short-chain dehydrogenases/reductases (SDR) family.</text>
</comment>
<evidence type="ECO:0000256" key="3">
    <source>
        <dbReference type="ARBA" id="ARBA00023002"/>
    </source>
</evidence>
<feature type="domain" description="Ketoreductase" evidence="5">
    <location>
        <begin position="5"/>
        <end position="181"/>
    </location>
</feature>
<dbReference type="InterPro" id="IPR002347">
    <property type="entry name" value="SDR_fam"/>
</dbReference>
<dbReference type="PRINTS" id="PR00081">
    <property type="entry name" value="GDHRDH"/>
</dbReference>
<dbReference type="Gene3D" id="3.40.50.720">
    <property type="entry name" value="NAD(P)-binding Rossmann-like Domain"/>
    <property type="match status" value="1"/>
</dbReference>
<sequence>MSTPKTVLITGCSAGGIGFALAQEFQSRGLHVFATARNPAKMSALAALPNVTLLALDVCSPASVEAAAAAVMAQTGGTLDYLVNNAGSVYVTPILDVDIQKAKAMFDVNVWGVAAVTQAFAPLLVAAKGCVVNISSLAALLRAPYYGLYSASKSALQSLSETLRLELQPLGVRVVTAVTGSVKSNVFANGPPLRLPAGSLYAAAEHEIAARAAGMDVERDLPQTLEQYSRNLVADVLGGASGKVYRGKHASTVDFLASWLPAFLFDWISLQDSGLEKVGRPKQL</sequence>
<protein>
    <recommendedName>
        <fullName evidence="5">Ketoreductase domain-containing protein</fullName>
    </recommendedName>
</protein>
<evidence type="ECO:0000256" key="2">
    <source>
        <dbReference type="ARBA" id="ARBA00022857"/>
    </source>
</evidence>
<dbReference type="PANTHER" id="PTHR44169:SF6">
    <property type="entry name" value="NADPH-DEPENDENT 1-ACYLDIHYDROXYACETONE PHOSPHATE REDUCTASE"/>
    <property type="match status" value="1"/>
</dbReference>